<dbReference type="PANTHER" id="PTHR26453">
    <property type="entry name" value="OLFACTORY RECEPTOR"/>
    <property type="match status" value="1"/>
</dbReference>
<dbReference type="Pfam" id="PF13853">
    <property type="entry name" value="7tm_4"/>
    <property type="match status" value="1"/>
</dbReference>
<evidence type="ECO:0000313" key="13">
    <source>
        <dbReference type="RefSeq" id="XP_072860564.1"/>
    </source>
</evidence>
<name>A0ABM5GSC8_9SAUR</name>
<feature type="transmembrane region" description="Helical" evidence="10">
    <location>
        <begin position="99"/>
        <end position="121"/>
    </location>
</feature>
<proteinExistence type="inferred from homology"/>
<dbReference type="InterPro" id="IPR000276">
    <property type="entry name" value="GPCR_Rhodpsn"/>
</dbReference>
<feature type="transmembrane region" description="Helical" evidence="10">
    <location>
        <begin position="274"/>
        <end position="293"/>
    </location>
</feature>
<feature type="transmembrane region" description="Helical" evidence="10">
    <location>
        <begin position="61"/>
        <end position="79"/>
    </location>
</feature>
<dbReference type="PROSITE" id="PS00237">
    <property type="entry name" value="G_PROTEIN_RECEP_F1_1"/>
    <property type="match status" value="1"/>
</dbReference>
<evidence type="ECO:0000313" key="12">
    <source>
        <dbReference type="Proteomes" id="UP001652642"/>
    </source>
</evidence>
<evidence type="ECO:0000256" key="4">
    <source>
        <dbReference type="ARBA" id="ARBA00022692"/>
    </source>
</evidence>
<dbReference type="PRINTS" id="PR00237">
    <property type="entry name" value="GPCRRHODOPSN"/>
</dbReference>
<dbReference type="Gene3D" id="1.20.1070.10">
    <property type="entry name" value="Rhodopsin 7-helix transmembrane proteins"/>
    <property type="match status" value="1"/>
</dbReference>
<organism evidence="12 13">
    <name type="scientific">Pogona vitticeps</name>
    <name type="common">central bearded dragon</name>
    <dbReference type="NCBI Taxonomy" id="103695"/>
    <lineage>
        <taxon>Eukaryota</taxon>
        <taxon>Metazoa</taxon>
        <taxon>Chordata</taxon>
        <taxon>Craniata</taxon>
        <taxon>Vertebrata</taxon>
        <taxon>Euteleostomi</taxon>
        <taxon>Lepidosauria</taxon>
        <taxon>Squamata</taxon>
        <taxon>Bifurcata</taxon>
        <taxon>Unidentata</taxon>
        <taxon>Episquamata</taxon>
        <taxon>Toxicofera</taxon>
        <taxon>Iguania</taxon>
        <taxon>Acrodonta</taxon>
        <taxon>Agamidae</taxon>
        <taxon>Amphibolurinae</taxon>
        <taxon>Pogona</taxon>
    </lineage>
</organism>
<feature type="transmembrane region" description="Helical" evidence="10">
    <location>
        <begin position="26"/>
        <end position="49"/>
    </location>
</feature>
<dbReference type="InterPro" id="IPR000725">
    <property type="entry name" value="Olfact_rcpt"/>
</dbReference>
<keyword evidence="8 9" id="KW-0807">Transducer</keyword>
<evidence type="ECO:0000256" key="9">
    <source>
        <dbReference type="RuleBase" id="RU000688"/>
    </source>
</evidence>
<sequence>MKEDNETFLPEEFILTGLTDHAVLKLILFVIFLFIYLAAVFGNLLSFALIKTDPCLHTPMYFFLSNLSILEVCSASTVVPQMLSHLLAEKRVMPQICCALQLFFFLTFAIAEIFLLTVMSYDRYVAICFPLHYLHLVTKQVCILMAAACWMGALLFSVINTAFTLKLSFGGHNKIDHFLCEMPAMVRSACGGIYYAQMCMFISCVFTLILPISLILVSYACILYTVLGNHCSISKRKAISTCSSHLTVVILFFGSAISVYLGPHSSSSKEHLKMASVFYIVITPALNPIIYSLRNKEVMQAFKRVRYKVTEIN</sequence>
<evidence type="ECO:0000256" key="10">
    <source>
        <dbReference type="RuleBase" id="RU363047"/>
    </source>
</evidence>
<keyword evidence="6 10" id="KW-1133">Transmembrane helix</keyword>
<keyword evidence="4 9" id="KW-0812">Transmembrane</keyword>
<comment type="similarity">
    <text evidence="9">Belongs to the G-protein coupled receptor 1 family.</text>
</comment>
<dbReference type="PRINTS" id="PR00245">
    <property type="entry name" value="OLFACTORYR"/>
</dbReference>
<evidence type="ECO:0000256" key="2">
    <source>
        <dbReference type="ARBA" id="ARBA00022475"/>
    </source>
</evidence>
<gene>
    <name evidence="13" type="primary">LOC140708475</name>
</gene>
<reference evidence="13" key="1">
    <citation type="submission" date="2025-08" db="UniProtKB">
        <authorList>
            <consortium name="RefSeq"/>
        </authorList>
    </citation>
    <scope>IDENTIFICATION</scope>
</reference>
<evidence type="ECO:0000259" key="11">
    <source>
        <dbReference type="PROSITE" id="PS50262"/>
    </source>
</evidence>
<dbReference type="SUPFAM" id="SSF81321">
    <property type="entry name" value="Family A G protein-coupled receptor-like"/>
    <property type="match status" value="1"/>
</dbReference>
<keyword evidence="9" id="KW-0675">Receptor</keyword>
<keyword evidence="3 10" id="KW-0716">Sensory transduction</keyword>
<evidence type="ECO:0000256" key="8">
    <source>
        <dbReference type="ARBA" id="ARBA00023224"/>
    </source>
</evidence>
<feature type="transmembrane region" description="Helical" evidence="10">
    <location>
        <begin position="141"/>
        <end position="163"/>
    </location>
</feature>
<feature type="transmembrane region" description="Helical" evidence="10">
    <location>
        <begin position="193"/>
        <end position="226"/>
    </location>
</feature>
<evidence type="ECO:0000256" key="7">
    <source>
        <dbReference type="ARBA" id="ARBA00023136"/>
    </source>
</evidence>
<feature type="transmembrane region" description="Helical" evidence="10">
    <location>
        <begin position="238"/>
        <end position="262"/>
    </location>
</feature>
<dbReference type="RefSeq" id="XP_072860564.1">
    <property type="nucleotide sequence ID" value="XM_073004463.1"/>
</dbReference>
<evidence type="ECO:0000256" key="3">
    <source>
        <dbReference type="ARBA" id="ARBA00022606"/>
    </source>
</evidence>
<keyword evidence="12" id="KW-1185">Reference proteome</keyword>
<evidence type="ECO:0000256" key="5">
    <source>
        <dbReference type="ARBA" id="ARBA00022725"/>
    </source>
</evidence>
<feature type="domain" description="G-protein coupled receptors family 1 profile" evidence="11">
    <location>
        <begin position="42"/>
        <end position="291"/>
    </location>
</feature>
<protein>
    <recommendedName>
        <fullName evidence="10">Olfactory receptor</fullName>
    </recommendedName>
</protein>
<accession>A0ABM5GSC8</accession>
<evidence type="ECO:0000256" key="1">
    <source>
        <dbReference type="ARBA" id="ARBA00004651"/>
    </source>
</evidence>
<dbReference type="PROSITE" id="PS50262">
    <property type="entry name" value="G_PROTEIN_RECEP_F1_2"/>
    <property type="match status" value="1"/>
</dbReference>
<dbReference type="GeneID" id="140708475"/>
<keyword evidence="7 10" id="KW-0472">Membrane</keyword>
<comment type="subcellular location">
    <subcellularLocation>
        <location evidence="1 10">Cell membrane</location>
        <topology evidence="1 10">Multi-pass membrane protein</topology>
    </subcellularLocation>
</comment>
<evidence type="ECO:0000256" key="6">
    <source>
        <dbReference type="ARBA" id="ARBA00022989"/>
    </source>
</evidence>
<dbReference type="Proteomes" id="UP001652642">
    <property type="component" value="Chromosome 6"/>
</dbReference>
<keyword evidence="2 10" id="KW-1003">Cell membrane</keyword>
<dbReference type="InterPro" id="IPR017452">
    <property type="entry name" value="GPCR_Rhodpsn_7TM"/>
</dbReference>
<keyword evidence="9" id="KW-0297">G-protein coupled receptor</keyword>
<keyword evidence="5 10" id="KW-0552">Olfaction</keyword>